<dbReference type="InterPro" id="IPR029044">
    <property type="entry name" value="Nucleotide-diphossugar_trans"/>
</dbReference>
<dbReference type="InterPro" id="IPR001173">
    <property type="entry name" value="Glyco_trans_2-like"/>
</dbReference>
<proteinExistence type="predicted"/>
<keyword evidence="3" id="KW-1185">Reference proteome</keyword>
<organism evidence="2 3">
    <name type="scientific">Agromyces albus</name>
    <dbReference type="NCBI Taxonomy" id="205332"/>
    <lineage>
        <taxon>Bacteria</taxon>
        <taxon>Bacillati</taxon>
        <taxon>Actinomycetota</taxon>
        <taxon>Actinomycetes</taxon>
        <taxon>Micrococcales</taxon>
        <taxon>Microbacteriaceae</taxon>
        <taxon>Agromyces</taxon>
    </lineage>
</organism>
<protein>
    <submittedName>
        <fullName evidence="2">Glycosyltransferase</fullName>
    </submittedName>
</protein>
<dbReference type="Proteomes" id="UP000293865">
    <property type="component" value="Unassembled WGS sequence"/>
</dbReference>
<dbReference type="AlphaFoldDB" id="A0A4Q2L591"/>
<dbReference type="OrthoDB" id="7615426at2"/>
<reference evidence="2 3" key="1">
    <citation type="submission" date="2019-01" db="EMBL/GenBank/DDBJ databases">
        <title>Agromyces.</title>
        <authorList>
            <person name="Li J."/>
        </authorList>
    </citation>
    <scope>NUCLEOTIDE SEQUENCE [LARGE SCALE GENOMIC DNA]</scope>
    <source>
        <strain evidence="2 3">DSM 15934</strain>
    </source>
</reference>
<feature type="domain" description="Glycosyltransferase 2-like" evidence="1">
    <location>
        <begin position="256"/>
        <end position="440"/>
    </location>
</feature>
<dbReference type="GO" id="GO:0016740">
    <property type="term" value="F:transferase activity"/>
    <property type="evidence" value="ECO:0007669"/>
    <property type="project" value="UniProtKB-KW"/>
</dbReference>
<dbReference type="Pfam" id="PF00535">
    <property type="entry name" value="Glycos_transf_2"/>
    <property type="match status" value="1"/>
</dbReference>
<evidence type="ECO:0000313" key="2">
    <source>
        <dbReference type="EMBL" id="RXZ72080.1"/>
    </source>
</evidence>
<keyword evidence="2" id="KW-0808">Transferase</keyword>
<accession>A0A4Q2L591</accession>
<sequence>MGAEAAERFGRSTARAVPSRARSLARAASHRLIASRPGRFLRRLERRGGREAIRLRSRLEHVVLGRPGSNRRLYEVVPEPADASSGNALLARATTPYLVFLRFGGVLSTAGAAALDDALDGETSVQLIYGDSRAPSGLRVKAPAFSPFRLRSEDYLGPVVAVSVRALRERGGFSASADGAQILDFALRTPEREARRLRTVLGWGPAVDTREGEPAERAVAVVRRALADDGVAARVEATRFGRRRVSYERLHPSTISVVIPTRGGSGSIAGSDRTFVVDAVRGLLERGTTHDLEIVVVADDATPQRVVDELDAVAGDRLKLVRWSSAFDFSAKMNRGAAAASGEYLLLLNDDIELIEPASIERMLSIVQQPGVGLVGALLYFEDGSIQHLGHLYHGGGAGHVGFGITPGARAPIETLAITREVSGVTAACAIISRELFREVGGFSLAFPGNYNDVDLSMKVRMRGYTILCAGDTAFYHFESKTRDARVLESELDDLQARWGTRIERDRYSREQEHSR</sequence>
<comment type="caution">
    <text evidence="2">The sequence shown here is derived from an EMBL/GenBank/DDBJ whole genome shotgun (WGS) entry which is preliminary data.</text>
</comment>
<dbReference type="EMBL" id="SDPN01000007">
    <property type="protein sequence ID" value="RXZ72080.1"/>
    <property type="molecule type" value="Genomic_DNA"/>
</dbReference>
<gene>
    <name evidence="2" type="ORF">ESP51_05530</name>
</gene>
<name>A0A4Q2L591_9MICO</name>
<dbReference type="PANTHER" id="PTHR43179:SF7">
    <property type="entry name" value="RHAMNOSYLTRANSFERASE WBBL"/>
    <property type="match status" value="1"/>
</dbReference>
<dbReference type="PANTHER" id="PTHR43179">
    <property type="entry name" value="RHAMNOSYLTRANSFERASE WBBL"/>
    <property type="match status" value="1"/>
</dbReference>
<evidence type="ECO:0000313" key="3">
    <source>
        <dbReference type="Proteomes" id="UP000293865"/>
    </source>
</evidence>
<dbReference type="Gene3D" id="3.90.550.10">
    <property type="entry name" value="Spore Coat Polysaccharide Biosynthesis Protein SpsA, Chain A"/>
    <property type="match status" value="1"/>
</dbReference>
<evidence type="ECO:0000259" key="1">
    <source>
        <dbReference type="Pfam" id="PF00535"/>
    </source>
</evidence>
<dbReference type="SUPFAM" id="SSF53448">
    <property type="entry name" value="Nucleotide-diphospho-sugar transferases"/>
    <property type="match status" value="1"/>
</dbReference>